<proteinExistence type="predicted"/>
<gene>
    <name evidence="1" type="ORF">DdX_12334</name>
</gene>
<name>A0AAD4MZ94_9BILA</name>
<dbReference type="Proteomes" id="UP001201812">
    <property type="component" value="Unassembled WGS sequence"/>
</dbReference>
<comment type="caution">
    <text evidence="1">The sequence shown here is derived from an EMBL/GenBank/DDBJ whole genome shotgun (WGS) entry which is preliminary data.</text>
</comment>
<evidence type="ECO:0000313" key="1">
    <source>
        <dbReference type="EMBL" id="KAI1707775.1"/>
    </source>
</evidence>
<keyword evidence="2" id="KW-1185">Reference proteome</keyword>
<reference evidence="1" key="1">
    <citation type="submission" date="2022-01" db="EMBL/GenBank/DDBJ databases">
        <title>Genome Sequence Resource for Two Populations of Ditylenchus destructor, the Migratory Endoparasitic Phytonematode.</title>
        <authorList>
            <person name="Zhang H."/>
            <person name="Lin R."/>
            <person name="Xie B."/>
        </authorList>
    </citation>
    <scope>NUCLEOTIDE SEQUENCE</scope>
    <source>
        <strain evidence="1">BazhouSP</strain>
    </source>
</reference>
<organism evidence="1 2">
    <name type="scientific">Ditylenchus destructor</name>
    <dbReference type="NCBI Taxonomy" id="166010"/>
    <lineage>
        <taxon>Eukaryota</taxon>
        <taxon>Metazoa</taxon>
        <taxon>Ecdysozoa</taxon>
        <taxon>Nematoda</taxon>
        <taxon>Chromadorea</taxon>
        <taxon>Rhabditida</taxon>
        <taxon>Tylenchina</taxon>
        <taxon>Tylenchomorpha</taxon>
        <taxon>Sphaerularioidea</taxon>
        <taxon>Anguinidae</taxon>
        <taxon>Anguininae</taxon>
        <taxon>Ditylenchus</taxon>
    </lineage>
</organism>
<evidence type="ECO:0000313" key="2">
    <source>
        <dbReference type="Proteomes" id="UP001201812"/>
    </source>
</evidence>
<dbReference type="AlphaFoldDB" id="A0AAD4MZ94"/>
<sequence length="91" mass="10658">MDCYTYNPEECIACIFKHEVNPDGSTRTECLCVFPAENRKCQFVAVRDLGGHLRSETLEEHLRKHHNEVFKESDEREMAGLAEWGKKMKRK</sequence>
<accession>A0AAD4MZ94</accession>
<protein>
    <submittedName>
        <fullName evidence="1">Uncharacterized protein</fullName>
    </submittedName>
</protein>
<dbReference type="EMBL" id="JAKKPZ010000039">
    <property type="protein sequence ID" value="KAI1707775.1"/>
    <property type="molecule type" value="Genomic_DNA"/>
</dbReference>